<dbReference type="GO" id="GO:0005886">
    <property type="term" value="C:plasma membrane"/>
    <property type="evidence" value="ECO:0007669"/>
    <property type="project" value="UniProtKB-SubCell"/>
</dbReference>
<dbReference type="InterPro" id="IPR000515">
    <property type="entry name" value="MetI-like"/>
</dbReference>
<proteinExistence type="inferred from homology"/>
<keyword evidence="6 7" id="KW-0472">Membrane</keyword>
<evidence type="ECO:0000256" key="3">
    <source>
        <dbReference type="ARBA" id="ARBA00022475"/>
    </source>
</evidence>
<dbReference type="AlphaFoldDB" id="A0A917SB90"/>
<keyword evidence="2 7" id="KW-0813">Transport</keyword>
<accession>A0A917SB90</accession>
<dbReference type="GO" id="GO:0055085">
    <property type="term" value="P:transmembrane transport"/>
    <property type="evidence" value="ECO:0007669"/>
    <property type="project" value="InterPro"/>
</dbReference>
<feature type="domain" description="ABC transmembrane type-1" evidence="8">
    <location>
        <begin position="88"/>
        <end position="277"/>
    </location>
</feature>
<dbReference type="PROSITE" id="PS50928">
    <property type="entry name" value="ABC_TM1"/>
    <property type="match status" value="1"/>
</dbReference>
<evidence type="ECO:0000256" key="7">
    <source>
        <dbReference type="RuleBase" id="RU363032"/>
    </source>
</evidence>
<feature type="transmembrane region" description="Helical" evidence="7">
    <location>
        <begin position="24"/>
        <end position="45"/>
    </location>
</feature>
<dbReference type="EMBL" id="BMMZ01000005">
    <property type="protein sequence ID" value="GGL64662.1"/>
    <property type="molecule type" value="Genomic_DNA"/>
</dbReference>
<feature type="transmembrane region" description="Helical" evidence="7">
    <location>
        <begin position="128"/>
        <end position="148"/>
    </location>
</feature>
<dbReference type="InterPro" id="IPR035906">
    <property type="entry name" value="MetI-like_sf"/>
</dbReference>
<protein>
    <submittedName>
        <fullName evidence="9">Peptide ABC transporter permease</fullName>
    </submittedName>
</protein>
<keyword evidence="5 7" id="KW-1133">Transmembrane helix</keyword>
<evidence type="ECO:0000259" key="8">
    <source>
        <dbReference type="PROSITE" id="PS50928"/>
    </source>
</evidence>
<dbReference type="InterPro" id="IPR050366">
    <property type="entry name" value="BP-dependent_transpt_permease"/>
</dbReference>
<dbReference type="PANTHER" id="PTHR43386:SF25">
    <property type="entry name" value="PEPTIDE ABC TRANSPORTER PERMEASE PROTEIN"/>
    <property type="match status" value="1"/>
</dbReference>
<evidence type="ECO:0000256" key="1">
    <source>
        <dbReference type="ARBA" id="ARBA00004651"/>
    </source>
</evidence>
<keyword evidence="4 7" id="KW-0812">Transmembrane</keyword>
<dbReference type="CDD" id="cd06261">
    <property type="entry name" value="TM_PBP2"/>
    <property type="match status" value="1"/>
</dbReference>
<sequence length="287" mass="29957">MSASADAALVGTLPLRTRRRRMSAASVVTALACVWILLVVLASLVPGLLVRGDIGALHASRVLQHPGVTLLGTDQYGRSVAGLLVFGARGAMIIGVAATFLALVLGGLIGLIAGYYGGVTDMIIGRVLDVLLCFPGVLLALIITVALGPTTGNLILGVGISATPSFARVMRGQVMSVRGRLYVHAARSVGFRPSRLLFRHVMPNAITPVVVLATVSIGTAIVASASLSFLGLGPKHDIPDWGQLLAEGQPYLGTAWWMSTFAGLVITCTVIAVSLLGDWIRDRMDRG</sequence>
<feature type="transmembrane region" description="Helical" evidence="7">
    <location>
        <begin position="254"/>
        <end position="276"/>
    </location>
</feature>
<dbReference type="RefSeq" id="WP_188895581.1">
    <property type="nucleotide sequence ID" value="NZ_BMMZ01000005.1"/>
</dbReference>
<organism evidence="9 10">
    <name type="scientific">Microlunatus endophyticus</name>
    <dbReference type="NCBI Taxonomy" id="1716077"/>
    <lineage>
        <taxon>Bacteria</taxon>
        <taxon>Bacillati</taxon>
        <taxon>Actinomycetota</taxon>
        <taxon>Actinomycetes</taxon>
        <taxon>Propionibacteriales</taxon>
        <taxon>Propionibacteriaceae</taxon>
        <taxon>Microlunatus</taxon>
    </lineage>
</organism>
<gene>
    <name evidence="9" type="ORF">GCM10011575_23810</name>
</gene>
<dbReference type="PANTHER" id="PTHR43386">
    <property type="entry name" value="OLIGOPEPTIDE TRANSPORT SYSTEM PERMEASE PROTEIN APPC"/>
    <property type="match status" value="1"/>
</dbReference>
<evidence type="ECO:0000256" key="4">
    <source>
        <dbReference type="ARBA" id="ARBA00022692"/>
    </source>
</evidence>
<reference evidence="9" key="1">
    <citation type="journal article" date="2014" name="Int. J. Syst. Evol. Microbiol.">
        <title>Complete genome sequence of Corynebacterium casei LMG S-19264T (=DSM 44701T), isolated from a smear-ripened cheese.</title>
        <authorList>
            <consortium name="US DOE Joint Genome Institute (JGI-PGF)"/>
            <person name="Walter F."/>
            <person name="Albersmeier A."/>
            <person name="Kalinowski J."/>
            <person name="Ruckert C."/>
        </authorList>
    </citation>
    <scope>NUCLEOTIDE SEQUENCE</scope>
    <source>
        <strain evidence="9">CGMCC 4.7306</strain>
    </source>
</reference>
<name>A0A917SB90_9ACTN</name>
<evidence type="ECO:0000313" key="10">
    <source>
        <dbReference type="Proteomes" id="UP000613840"/>
    </source>
</evidence>
<comment type="similarity">
    <text evidence="7">Belongs to the binding-protein-dependent transport system permease family.</text>
</comment>
<dbReference type="Gene3D" id="1.10.3720.10">
    <property type="entry name" value="MetI-like"/>
    <property type="match status" value="1"/>
</dbReference>
<comment type="subcellular location">
    <subcellularLocation>
        <location evidence="1 7">Cell membrane</location>
        <topology evidence="1 7">Multi-pass membrane protein</topology>
    </subcellularLocation>
</comment>
<feature type="transmembrane region" description="Helical" evidence="7">
    <location>
        <begin position="205"/>
        <end position="234"/>
    </location>
</feature>
<feature type="transmembrane region" description="Helical" evidence="7">
    <location>
        <begin position="154"/>
        <end position="170"/>
    </location>
</feature>
<reference evidence="9" key="2">
    <citation type="submission" date="2020-09" db="EMBL/GenBank/DDBJ databases">
        <authorList>
            <person name="Sun Q."/>
            <person name="Zhou Y."/>
        </authorList>
    </citation>
    <scope>NUCLEOTIDE SEQUENCE</scope>
    <source>
        <strain evidence="9">CGMCC 4.7306</strain>
    </source>
</reference>
<evidence type="ECO:0000256" key="6">
    <source>
        <dbReference type="ARBA" id="ARBA00023136"/>
    </source>
</evidence>
<keyword evidence="3" id="KW-1003">Cell membrane</keyword>
<evidence type="ECO:0000256" key="5">
    <source>
        <dbReference type="ARBA" id="ARBA00022989"/>
    </source>
</evidence>
<keyword evidence="10" id="KW-1185">Reference proteome</keyword>
<evidence type="ECO:0000313" key="9">
    <source>
        <dbReference type="EMBL" id="GGL64662.1"/>
    </source>
</evidence>
<comment type="caution">
    <text evidence="9">The sequence shown here is derived from an EMBL/GenBank/DDBJ whole genome shotgun (WGS) entry which is preliminary data.</text>
</comment>
<evidence type="ECO:0000256" key="2">
    <source>
        <dbReference type="ARBA" id="ARBA00022448"/>
    </source>
</evidence>
<dbReference type="SUPFAM" id="SSF161098">
    <property type="entry name" value="MetI-like"/>
    <property type="match status" value="1"/>
</dbReference>
<feature type="transmembrane region" description="Helical" evidence="7">
    <location>
        <begin position="92"/>
        <end position="116"/>
    </location>
</feature>
<dbReference type="Proteomes" id="UP000613840">
    <property type="component" value="Unassembled WGS sequence"/>
</dbReference>
<dbReference type="Pfam" id="PF00528">
    <property type="entry name" value="BPD_transp_1"/>
    <property type="match status" value="1"/>
</dbReference>